<proteinExistence type="predicted"/>
<protein>
    <submittedName>
        <fullName evidence="2">Uncharacterized protein</fullName>
    </submittedName>
</protein>
<keyword evidence="1" id="KW-0472">Membrane</keyword>
<evidence type="ECO:0000313" key="3">
    <source>
        <dbReference type="Proteomes" id="UP000198923"/>
    </source>
</evidence>
<dbReference type="Proteomes" id="UP000198923">
    <property type="component" value="Unassembled WGS sequence"/>
</dbReference>
<dbReference type="EMBL" id="FNCN01000001">
    <property type="protein sequence ID" value="SDG04954.1"/>
    <property type="molecule type" value="Genomic_DNA"/>
</dbReference>
<accession>A0A1G7R2M1</accession>
<evidence type="ECO:0000256" key="1">
    <source>
        <dbReference type="SAM" id="Phobius"/>
    </source>
</evidence>
<evidence type="ECO:0000313" key="2">
    <source>
        <dbReference type="EMBL" id="SDG04954.1"/>
    </source>
</evidence>
<organism evidence="2 3">
    <name type="scientific">Sinosporangium album</name>
    <dbReference type="NCBI Taxonomy" id="504805"/>
    <lineage>
        <taxon>Bacteria</taxon>
        <taxon>Bacillati</taxon>
        <taxon>Actinomycetota</taxon>
        <taxon>Actinomycetes</taxon>
        <taxon>Streptosporangiales</taxon>
        <taxon>Streptosporangiaceae</taxon>
        <taxon>Sinosporangium</taxon>
    </lineage>
</organism>
<dbReference type="AlphaFoldDB" id="A0A1G7R2M1"/>
<feature type="transmembrane region" description="Helical" evidence="1">
    <location>
        <begin position="16"/>
        <end position="37"/>
    </location>
</feature>
<reference evidence="2 3" key="1">
    <citation type="submission" date="2016-10" db="EMBL/GenBank/DDBJ databases">
        <authorList>
            <person name="de Groot N.N."/>
        </authorList>
    </citation>
    <scope>NUCLEOTIDE SEQUENCE [LARGE SCALE GENOMIC DNA]</scope>
    <source>
        <strain evidence="2 3">CPCC 201354</strain>
    </source>
</reference>
<name>A0A1G7R2M1_9ACTN</name>
<keyword evidence="1" id="KW-0812">Transmembrane</keyword>
<dbReference type="STRING" id="504805.SAMN05421505_101222"/>
<sequence>MGLGATVVARRQPGAVWVWGSAVLVVIGLVMLTPWLVRFTGRAAKGLRLPLRVSACTGRRPPPRWSAISPR</sequence>
<keyword evidence="1" id="KW-1133">Transmembrane helix</keyword>
<gene>
    <name evidence="2" type="ORF">SAMN05421505_101222</name>
</gene>
<keyword evidence="3" id="KW-1185">Reference proteome</keyword>